<dbReference type="AlphaFoldDB" id="A0A4Y8WJZ1"/>
<comment type="caution">
    <text evidence="2">The sequence shown here is derived from an EMBL/GenBank/DDBJ whole genome shotgun (WGS) entry which is preliminary data.</text>
</comment>
<dbReference type="Pfam" id="PF09476">
    <property type="entry name" value="Pilus_CpaD"/>
    <property type="match status" value="1"/>
</dbReference>
<dbReference type="EMBL" id="SATR01000002">
    <property type="protein sequence ID" value="TFH93242.1"/>
    <property type="molecule type" value="Genomic_DNA"/>
</dbReference>
<proteinExistence type="predicted"/>
<evidence type="ECO:0000313" key="3">
    <source>
        <dbReference type="Proteomes" id="UP000297753"/>
    </source>
</evidence>
<organism evidence="2 3">
    <name type="scientific">Vibrio ouci</name>
    <dbReference type="NCBI Taxonomy" id="2499078"/>
    <lineage>
        <taxon>Bacteria</taxon>
        <taxon>Pseudomonadati</taxon>
        <taxon>Pseudomonadota</taxon>
        <taxon>Gammaproteobacteria</taxon>
        <taxon>Vibrionales</taxon>
        <taxon>Vibrionaceae</taxon>
        <taxon>Vibrio</taxon>
    </lineage>
</organism>
<protein>
    <recommendedName>
        <fullName evidence="4">Pilus assembly protein CpaD</fullName>
    </recommendedName>
</protein>
<accession>A0A4Y8WJZ1</accession>
<sequence length="206" mass="21871">MIKYILPALVLLGGCSSSPIERSPALDVVSVTNKLTLAMQSSSLTAKQSEAVEQFVQRKGSPYGLNVKLVSLSESGQRGLNQIEALLIEQGIAAKNIHREHLTEKGKGDVQILIESFKAKVPKCQAQKYSNNFINRYKEHPSFGCATSVALAQMVANPKDLVVGEQLGATNGAKAVATIDGYIAPTMDSGSQTSSEGNTSTEFGGN</sequence>
<dbReference type="OrthoDB" id="5813391at2"/>
<dbReference type="Proteomes" id="UP000297753">
    <property type="component" value="Unassembled WGS sequence"/>
</dbReference>
<feature type="region of interest" description="Disordered" evidence="1">
    <location>
        <begin position="187"/>
        <end position="206"/>
    </location>
</feature>
<reference evidence="2 3" key="1">
    <citation type="submission" date="2019-01" db="EMBL/GenBank/DDBJ databases">
        <title>Vibrio BEI176 sp. nov, a marine bacterium isolated from China: eastern marignal seas.</title>
        <authorList>
            <person name="Li B."/>
        </authorList>
    </citation>
    <scope>NUCLEOTIDE SEQUENCE [LARGE SCALE GENOMIC DNA]</scope>
    <source>
        <strain evidence="2 3">BEI176</strain>
    </source>
</reference>
<evidence type="ECO:0000313" key="2">
    <source>
        <dbReference type="EMBL" id="TFH93242.1"/>
    </source>
</evidence>
<feature type="compositionally biased region" description="Polar residues" evidence="1">
    <location>
        <begin position="188"/>
        <end position="206"/>
    </location>
</feature>
<keyword evidence="3" id="KW-1185">Reference proteome</keyword>
<dbReference type="InterPro" id="IPR019027">
    <property type="entry name" value="Pilus_biogenesis_CpaD-related"/>
</dbReference>
<dbReference type="PROSITE" id="PS51257">
    <property type="entry name" value="PROKAR_LIPOPROTEIN"/>
    <property type="match status" value="1"/>
</dbReference>
<evidence type="ECO:0008006" key="4">
    <source>
        <dbReference type="Google" id="ProtNLM"/>
    </source>
</evidence>
<gene>
    <name evidence="2" type="ORF">ELS82_02195</name>
</gene>
<name>A0A4Y8WJZ1_9VIBR</name>
<evidence type="ECO:0000256" key="1">
    <source>
        <dbReference type="SAM" id="MobiDB-lite"/>
    </source>
</evidence>
<dbReference type="RefSeq" id="WP_134834024.1">
    <property type="nucleotide sequence ID" value="NZ_SATR01000002.1"/>
</dbReference>